<comment type="subcellular location">
    <subcellularLocation>
        <location evidence="1">Nucleus membrane</location>
        <topology evidence="1">Single-pass membrane protein</topology>
    </subcellularLocation>
</comment>
<dbReference type="SUPFAM" id="SSF49373">
    <property type="entry name" value="Invasin/intimin cell-adhesion fragments"/>
    <property type="match status" value="1"/>
</dbReference>
<dbReference type="InterPro" id="IPR055097">
    <property type="entry name" value="Ig_NUP210_2nd"/>
</dbReference>
<dbReference type="Pfam" id="PF02368">
    <property type="entry name" value="Big_2"/>
    <property type="match status" value="1"/>
</dbReference>
<dbReference type="Pfam" id="PF22969">
    <property type="entry name" value="Ig_NUP210_2nd"/>
    <property type="match status" value="1"/>
</dbReference>
<dbReference type="Gene3D" id="2.60.40.1080">
    <property type="match status" value="1"/>
</dbReference>
<dbReference type="SMART" id="SM00635">
    <property type="entry name" value="BID_2"/>
    <property type="match status" value="3"/>
</dbReference>
<dbReference type="InterPro" id="IPR003343">
    <property type="entry name" value="Big_2"/>
</dbReference>
<dbReference type="InterPro" id="IPR045197">
    <property type="entry name" value="NUP210-like"/>
</dbReference>
<dbReference type="InterPro" id="IPR008964">
    <property type="entry name" value="Invasin/intimin_cell_adhesion"/>
</dbReference>
<reference evidence="13 14" key="1">
    <citation type="journal article" date="2020" name="Nat. Commun.">
        <title>Genome of Tripterygium wilfordii and identification of cytochrome P450 involved in triptolide biosynthesis.</title>
        <authorList>
            <person name="Tu L."/>
            <person name="Su P."/>
            <person name="Zhang Z."/>
            <person name="Gao L."/>
            <person name="Wang J."/>
            <person name="Hu T."/>
            <person name="Zhou J."/>
            <person name="Zhang Y."/>
            <person name="Zhao Y."/>
            <person name="Liu Y."/>
            <person name="Song Y."/>
            <person name="Tong Y."/>
            <person name="Lu Y."/>
            <person name="Yang J."/>
            <person name="Xu C."/>
            <person name="Jia M."/>
            <person name="Peters R.J."/>
            <person name="Huang L."/>
            <person name="Gao W."/>
        </authorList>
    </citation>
    <scope>NUCLEOTIDE SEQUENCE [LARGE SCALE GENOMIC DNA]</scope>
    <source>
        <strain evidence="14">cv. XIE 37</strain>
        <tissue evidence="13">Leaf</tissue>
    </source>
</reference>
<keyword evidence="3 10" id="KW-0812">Transmembrane</keyword>
<comment type="similarity">
    <text evidence="2">Belongs to the NUP210 family.</text>
</comment>
<dbReference type="Pfam" id="PF22962">
    <property type="entry name" value="Ig_NUP210_7th"/>
    <property type="match status" value="1"/>
</dbReference>
<evidence type="ECO:0000313" key="14">
    <source>
        <dbReference type="Proteomes" id="UP000593562"/>
    </source>
</evidence>
<gene>
    <name evidence="13" type="ORF">HS088_TW11G00480</name>
</gene>
<accession>A0A7J7D254</accession>
<dbReference type="GO" id="GO:0031965">
    <property type="term" value="C:nuclear membrane"/>
    <property type="evidence" value="ECO:0007669"/>
    <property type="project" value="UniProtKB-SubCell"/>
</dbReference>
<dbReference type="FunCoup" id="A0A7J7D254">
    <property type="interactions" value="2404"/>
</dbReference>
<feature type="compositionally biased region" description="Polar residues" evidence="9">
    <location>
        <begin position="1886"/>
        <end position="1900"/>
    </location>
</feature>
<keyword evidence="7" id="KW-0325">Glycoprotein</keyword>
<feature type="transmembrane region" description="Helical" evidence="10">
    <location>
        <begin position="1859"/>
        <end position="1880"/>
    </location>
</feature>
<feature type="domain" description="BIG2" evidence="12">
    <location>
        <begin position="1552"/>
        <end position="1627"/>
    </location>
</feature>
<feature type="domain" description="BIG2" evidence="12">
    <location>
        <begin position="1147"/>
        <end position="1223"/>
    </location>
</feature>
<dbReference type="InterPro" id="IPR056233">
    <property type="entry name" value="Ig_GP210_16th"/>
</dbReference>
<evidence type="ECO:0000256" key="7">
    <source>
        <dbReference type="ARBA" id="ARBA00023180"/>
    </source>
</evidence>
<name>A0A7J7D254_TRIWF</name>
<dbReference type="Pfam" id="PF24425">
    <property type="entry name" value="Ig_GP210_15th"/>
    <property type="match status" value="1"/>
</dbReference>
<dbReference type="OrthoDB" id="361283at2759"/>
<dbReference type="Pfam" id="PF22967">
    <property type="entry name" value="Ig_NUP210_1st"/>
    <property type="match status" value="1"/>
</dbReference>
<evidence type="ECO:0000256" key="9">
    <source>
        <dbReference type="SAM" id="MobiDB-lite"/>
    </source>
</evidence>
<feature type="region of interest" description="Disordered" evidence="9">
    <location>
        <begin position="1885"/>
        <end position="1923"/>
    </location>
</feature>
<evidence type="ECO:0000313" key="13">
    <source>
        <dbReference type="EMBL" id="KAF5740411.1"/>
    </source>
</evidence>
<dbReference type="InterPro" id="IPR056232">
    <property type="entry name" value="Ig_GP210_15th"/>
</dbReference>
<proteinExistence type="inferred from homology"/>
<feature type="chain" id="PRO_5029533562" evidence="11">
    <location>
        <begin position="23"/>
        <end position="1951"/>
    </location>
</feature>
<feature type="domain" description="BIG2" evidence="12">
    <location>
        <begin position="473"/>
        <end position="549"/>
    </location>
</feature>
<dbReference type="PANTHER" id="PTHR23019">
    <property type="entry name" value="NUCLEAR PORE MEMBRANE GLYCOPROTEIN GP210-RELATED"/>
    <property type="match status" value="1"/>
</dbReference>
<evidence type="ECO:0000256" key="8">
    <source>
        <dbReference type="ARBA" id="ARBA00023242"/>
    </source>
</evidence>
<evidence type="ECO:0000259" key="12">
    <source>
        <dbReference type="SMART" id="SM00635"/>
    </source>
</evidence>
<keyword evidence="6 10" id="KW-0472">Membrane</keyword>
<evidence type="ECO:0000256" key="3">
    <source>
        <dbReference type="ARBA" id="ARBA00022692"/>
    </source>
</evidence>
<comment type="caution">
    <text evidence="13">The sequence shown here is derived from an EMBL/GenBank/DDBJ whole genome shotgun (WGS) entry which is preliminary data.</text>
</comment>
<evidence type="ECO:0000256" key="5">
    <source>
        <dbReference type="ARBA" id="ARBA00022989"/>
    </source>
</evidence>
<dbReference type="PANTHER" id="PTHR23019:SF0">
    <property type="entry name" value="NUCLEAR PORE MEMBRANE GLYCOPROTEIN 210"/>
    <property type="match status" value="1"/>
</dbReference>
<keyword evidence="5 10" id="KW-1133">Transmembrane helix</keyword>
<evidence type="ECO:0000256" key="6">
    <source>
        <dbReference type="ARBA" id="ARBA00023136"/>
    </source>
</evidence>
<organism evidence="13 14">
    <name type="scientific">Tripterygium wilfordii</name>
    <name type="common">Thunder God vine</name>
    <dbReference type="NCBI Taxonomy" id="458696"/>
    <lineage>
        <taxon>Eukaryota</taxon>
        <taxon>Viridiplantae</taxon>
        <taxon>Streptophyta</taxon>
        <taxon>Embryophyta</taxon>
        <taxon>Tracheophyta</taxon>
        <taxon>Spermatophyta</taxon>
        <taxon>Magnoliopsida</taxon>
        <taxon>eudicotyledons</taxon>
        <taxon>Gunneridae</taxon>
        <taxon>Pentapetalae</taxon>
        <taxon>rosids</taxon>
        <taxon>fabids</taxon>
        <taxon>Celastrales</taxon>
        <taxon>Celastraceae</taxon>
        <taxon>Tripterygium</taxon>
    </lineage>
</organism>
<dbReference type="Pfam" id="PF26182">
    <property type="entry name" value="Ig_NUP210_5th"/>
    <property type="match status" value="1"/>
</dbReference>
<dbReference type="EMBL" id="JAAARO010000011">
    <property type="protein sequence ID" value="KAF5740411.1"/>
    <property type="molecule type" value="Genomic_DNA"/>
</dbReference>
<evidence type="ECO:0000256" key="4">
    <source>
        <dbReference type="ARBA" id="ARBA00022729"/>
    </source>
</evidence>
<dbReference type="InterPro" id="IPR055099">
    <property type="entry name" value="Ig_NUP210_7th"/>
</dbReference>
<keyword evidence="8" id="KW-0539">Nucleus</keyword>
<keyword evidence="14" id="KW-1185">Reference proteome</keyword>
<protein>
    <submittedName>
        <fullName evidence="13">Nuclear pore membrane glycoprotein</fullName>
    </submittedName>
</protein>
<dbReference type="InParanoid" id="A0A7J7D254"/>
<feature type="signal peptide" evidence="11">
    <location>
        <begin position="1"/>
        <end position="22"/>
    </location>
</feature>
<evidence type="ECO:0000256" key="2">
    <source>
        <dbReference type="ARBA" id="ARBA00007313"/>
    </source>
</evidence>
<evidence type="ECO:0000256" key="10">
    <source>
        <dbReference type="SAM" id="Phobius"/>
    </source>
</evidence>
<dbReference type="Proteomes" id="UP000593562">
    <property type="component" value="Unassembled WGS sequence"/>
</dbReference>
<dbReference type="InterPro" id="IPR055096">
    <property type="entry name" value="Ig_NUP210_1st"/>
</dbReference>
<evidence type="ECO:0000256" key="1">
    <source>
        <dbReference type="ARBA" id="ARBA00004590"/>
    </source>
</evidence>
<keyword evidence="4 11" id="KW-0732">Signal</keyword>
<sequence length="1951" mass="213187">MARLASLIVLLLLHLVVHKTTSHSGSGPHIADVNILLPPKMTYPVEYRLQGSDGCFKWSWDHHDILSVVPEYNLSSHCSTSARLKSVAPYSGRKETAVYAADVHTGIVIRCKVFIDNFSRIQIFHNSIKLDLDGLATLRVRAFDSEENVFSSLVGLQFTWQLIPETGGLPHHLVHVPLKESPLSDCGGLCGDLDIQIELEDSGVFSDLFVVKGIGIGHENVSVNLLEPQFNHMGDEIVLTVAEAMSLDPPSPVFVLIGAMLQYVLKVIRGNYPQVVMLPSPHHRWSVSNSTVAQVDPMVGLTRALSLGVTVVVVEDTRVAGHIQMSSLNVVLPDTLSLYLLPLSSTGDPINGVEPIPPVAHWYVVAGRQYLIQMKVFSQGPGAQEIYITENDDVELHDKQSEYWKTFLAPDNVMPQHGWKNARILEATSHGMGKLTSYLSYFTGHHDRKKVLKVVQEIFVCNQVRFSLDKMTGTSQGIILPWAPAVYQEIELRATGGCAKTSSDYKWFSSDMTIVSISASGVLQAMKPGKVTIKAVSIFDPLNLDEVVAEVSVPASMVMLPNFPVETVVGSHLQSAVTMKAPNGAHFYACDAFSSYIKWKAESQSFIVVNGTKESFPLLKQGDTPLSTSEHGPPCSWTYIYASGPGQTMLHATLLKEYQHDLSYHGPTILKASSRIAAYPPLVVHQVGDGSRFGGYSFGSALVGVDKVHENLKKLYLVPGTQLDVILLGGPDRWDDGVDFIETVEILNDKHALVGDGIHVHLLPGNHETLSRIFCETLGTFKLVFKRGNLVGDDHPVPAIEEVSLSLICAFPSTIVLIVDEPVNERDAIQTAIQADRASGRVRVTPVTVANGQRIRIAAVGITDSGEAFANSSSLSLSWELSSCGGLAYWDDNDPQMARCKWERFLVLQNESGLCVVRATVVGFCDSLAGYYSSQLPGILVNTITDAVRLQLVSLLSINPEFSLLFFHPNAQANLSINGGSCFLEVSVNDSKVVEVVQPSPVLQCSQLMVSPKGLGTALVTVYDIGLSPPVAASAVVQVADVDWLEIVSGGEINLMEGMSQSIALVAGNNDGNTFSSSQYAYMNIHVHIENHIVKLVDNDISSPGGGHVSAPNFTIVAQHLGITTLYVSARQQSGLQILSQPIKIEVYPPPLIHPHDIFLVPGASYVLTVEGGPSIGVYIEYASLDDKVATVDRSTGKLLAILPGNTTLLVTLYGNGGGVICQAHGSVKVGVPSSVVLNVQSKQLSIGNDMPIYPFFPEGNLFSFYELCKDYKWTVEDEKVLRFHVADHGVPLADLVEVQPGYFDVNQLDFVKVLLGRSAGRTNVAVTFSCDFLSDSYSQSRIYNASVSISVVSDLPLALGVPITWVLPPRYTTSALLPSCTETQIQKNMQGCKGAITYSLLRACGEHDKVSHNDAISIDGDKIKTMESNNLACIQAKDRITERIEIVSCVRVAEIAQIRTTSKDFPFHVINLAVGAELELPISYRDPLGNPFYEAHNIVLYHVETNYPDIVSVDNTSNGSGKVHLKVLRHGRALVQVSMSSNPQKSDYILISAGAHVHPQNPVLRVGRNLNFSIAGGDSQVSGSWLSANESVISIDMPSGKAEAIGVGSTKVFFKCPTMKLQTKIEVLPRDVISVDAPNELLTNVPLPTKGYRFPLKFSRTYDEFEALEKGRGVPYDCEVDPPFVGHAKPWMDLETSYFYCLFFPYSPEDLARSAPKSRNKKPYVSVSINASLKEAKNVSGSASVLFIGGFSVLGMHKNSMQLDLTPDSNETIITILGNTDVEIFWHDQDSIAITPIYKEDFGVGGHAQYKVKVIRPRRFKDKIIIMLPANGQRAEIDVNCELGEQAASETSISVSPWASVAALFFLLVLTVGIFICFLDKRPNRSQPSMRSTSQSISAPVTPERPSSVVLNEQSPRTPPPFVDYVRRTIDETPYYKREARRRFNPQNTF</sequence>
<evidence type="ECO:0000256" key="11">
    <source>
        <dbReference type="SAM" id="SignalP"/>
    </source>
</evidence>
<dbReference type="Pfam" id="PF24427">
    <property type="entry name" value="Ig_GP210_16th"/>
    <property type="match status" value="1"/>
</dbReference>